<name>A0A7C9BE78_9BACT</name>
<dbReference type="InterPro" id="IPR050640">
    <property type="entry name" value="Bact_2-comp_sensor_kinase"/>
</dbReference>
<dbReference type="PANTHER" id="PTHR34220">
    <property type="entry name" value="SENSOR HISTIDINE KINASE YPDA"/>
    <property type="match status" value="1"/>
</dbReference>
<dbReference type="PANTHER" id="PTHR34220:SF7">
    <property type="entry name" value="SENSOR HISTIDINE KINASE YPDA"/>
    <property type="match status" value="1"/>
</dbReference>
<dbReference type="GO" id="GO:0000155">
    <property type="term" value="F:phosphorelay sensor kinase activity"/>
    <property type="evidence" value="ECO:0007669"/>
    <property type="project" value="InterPro"/>
</dbReference>
<comment type="caution">
    <text evidence="3">The sequence shown here is derived from an EMBL/GenBank/DDBJ whole genome shotgun (WGS) entry which is preliminary data.</text>
</comment>
<evidence type="ECO:0000256" key="1">
    <source>
        <dbReference type="SAM" id="Phobius"/>
    </source>
</evidence>
<reference evidence="3 4" key="1">
    <citation type="submission" date="2019-10" db="EMBL/GenBank/DDBJ databases">
        <title>Draft Genome Sequence of Cytophagaceae sp. SJW1-29.</title>
        <authorList>
            <person name="Choi A."/>
        </authorList>
    </citation>
    <scope>NUCLEOTIDE SEQUENCE [LARGE SCALE GENOMIC DNA]</scope>
    <source>
        <strain evidence="3 4">SJW1-29</strain>
    </source>
</reference>
<keyword evidence="1" id="KW-1133">Transmembrane helix</keyword>
<feature type="domain" description="Signal transduction histidine kinase internal region" evidence="2">
    <location>
        <begin position="160"/>
        <end position="235"/>
    </location>
</feature>
<keyword evidence="1" id="KW-0812">Transmembrane</keyword>
<proteinExistence type="predicted"/>
<dbReference type="Pfam" id="PF06580">
    <property type="entry name" value="His_kinase"/>
    <property type="match status" value="1"/>
</dbReference>
<keyword evidence="4" id="KW-1185">Reference proteome</keyword>
<dbReference type="Proteomes" id="UP000479293">
    <property type="component" value="Unassembled WGS sequence"/>
</dbReference>
<organism evidence="3 4">
    <name type="scientific">Salmonirosea aquatica</name>
    <dbReference type="NCBI Taxonomy" id="2654236"/>
    <lineage>
        <taxon>Bacteria</taxon>
        <taxon>Pseudomonadati</taxon>
        <taxon>Bacteroidota</taxon>
        <taxon>Cytophagia</taxon>
        <taxon>Cytophagales</taxon>
        <taxon>Spirosomataceae</taxon>
        <taxon>Salmonirosea</taxon>
    </lineage>
</organism>
<dbReference type="GO" id="GO:0016020">
    <property type="term" value="C:membrane"/>
    <property type="evidence" value="ECO:0007669"/>
    <property type="project" value="InterPro"/>
</dbReference>
<dbReference type="AlphaFoldDB" id="A0A7C9BE78"/>
<dbReference type="EMBL" id="WHLY01000002">
    <property type="protein sequence ID" value="MPR36862.1"/>
    <property type="molecule type" value="Genomic_DNA"/>
</dbReference>
<evidence type="ECO:0000259" key="2">
    <source>
        <dbReference type="Pfam" id="PF06580"/>
    </source>
</evidence>
<sequence length="349" mass="40696">MTLSIEQKIRLAGPILLFLIGTLFFRLNWYFELPTGELIRSDIIGLTAGYLCWNLTRWVVQRLQIRFPGLTNTRRRLLWMGLLLPLLVNIAWLLRQFLHIGFNDASYIWVSVSAYTYALGIQIFYHGIYYTIYEGGYVLQEWQRSYEHNEWLKKNKLQHQLETLKSQINPHFLFNSLNSLSMLIHDNPRQAEAFVDEISNVYRYLLRANEQPLTTLRRELQFIQSYFQLLKTRYGPGIDLRILVEAEQLEAKIPPLTLQLLVENAVKHNAVLPEQPLMVLIEARGQYLEVRNNLNRKNSTLQSNRVGLANISAKYTLLSSQSISVREEDGYFVVTLPLLAFESQTYPGI</sequence>
<evidence type="ECO:0000313" key="4">
    <source>
        <dbReference type="Proteomes" id="UP000479293"/>
    </source>
</evidence>
<dbReference type="RefSeq" id="WP_152765130.1">
    <property type="nucleotide sequence ID" value="NZ_WHLY01000002.1"/>
</dbReference>
<evidence type="ECO:0000313" key="3">
    <source>
        <dbReference type="EMBL" id="MPR36862.1"/>
    </source>
</evidence>
<accession>A0A7C9BE78</accession>
<feature type="transmembrane region" description="Helical" evidence="1">
    <location>
        <begin position="106"/>
        <end position="125"/>
    </location>
</feature>
<dbReference type="InterPro" id="IPR010559">
    <property type="entry name" value="Sig_transdc_His_kin_internal"/>
</dbReference>
<feature type="transmembrane region" description="Helical" evidence="1">
    <location>
        <begin position="12"/>
        <end position="31"/>
    </location>
</feature>
<protein>
    <recommendedName>
        <fullName evidence="2">Signal transduction histidine kinase internal region domain-containing protein</fullName>
    </recommendedName>
</protein>
<keyword evidence="1" id="KW-0472">Membrane</keyword>
<gene>
    <name evidence="3" type="ORF">GBK04_26905</name>
</gene>
<feature type="transmembrane region" description="Helical" evidence="1">
    <location>
        <begin position="77"/>
        <end position="94"/>
    </location>
</feature>